<feature type="region of interest" description="Disordered" evidence="1">
    <location>
        <begin position="1"/>
        <end position="25"/>
    </location>
</feature>
<evidence type="ECO:0000313" key="3">
    <source>
        <dbReference type="Proteomes" id="UP000709437"/>
    </source>
</evidence>
<protein>
    <submittedName>
        <fullName evidence="2">Uncharacterized protein</fullName>
    </submittedName>
</protein>
<dbReference type="Proteomes" id="UP000709437">
    <property type="component" value="Unassembled WGS sequence"/>
</dbReference>
<evidence type="ECO:0000313" key="2">
    <source>
        <dbReference type="EMBL" id="MBT1542477.1"/>
    </source>
</evidence>
<feature type="compositionally biased region" description="Basic and acidic residues" evidence="1">
    <location>
        <begin position="12"/>
        <end position="25"/>
    </location>
</feature>
<feature type="compositionally biased region" description="Low complexity" evidence="1">
    <location>
        <begin position="58"/>
        <end position="74"/>
    </location>
</feature>
<name>A0A9Q2W335_9MICO</name>
<organism evidence="2 3">
    <name type="scientific">Curtobacterium flaccumfaciens pv. flaccumfaciens</name>
    <dbReference type="NCBI Taxonomy" id="138532"/>
    <lineage>
        <taxon>Bacteria</taxon>
        <taxon>Bacillati</taxon>
        <taxon>Actinomycetota</taxon>
        <taxon>Actinomycetes</taxon>
        <taxon>Micrococcales</taxon>
        <taxon>Microbacteriaceae</taxon>
        <taxon>Curtobacterium</taxon>
    </lineage>
</organism>
<gene>
    <name evidence="2" type="ORF">KK103_11945</name>
</gene>
<accession>A0A9Q2W335</accession>
<dbReference type="AlphaFoldDB" id="A0A9Q2W335"/>
<proteinExistence type="predicted"/>
<evidence type="ECO:0000256" key="1">
    <source>
        <dbReference type="SAM" id="MobiDB-lite"/>
    </source>
</evidence>
<sequence length="74" mass="8027">MAAAKTMHVRNMRTDEIRKVTPEQRELQDKGIWVLITGEDVKPTPPAATVESSDKPDAGTATPKTTPKASAPKE</sequence>
<comment type="caution">
    <text evidence="2">The sequence shown here is derived from an EMBL/GenBank/DDBJ whole genome shotgun (WGS) entry which is preliminary data.</text>
</comment>
<dbReference type="EMBL" id="JAHEWX010000015">
    <property type="protein sequence ID" value="MBT1542477.1"/>
    <property type="molecule type" value="Genomic_DNA"/>
</dbReference>
<feature type="region of interest" description="Disordered" evidence="1">
    <location>
        <begin position="38"/>
        <end position="74"/>
    </location>
</feature>
<dbReference type="RefSeq" id="WP_214563271.1">
    <property type="nucleotide sequence ID" value="NZ_JAHEWX010000015.1"/>
</dbReference>
<reference evidence="2" key="1">
    <citation type="submission" date="2021-05" db="EMBL/GenBank/DDBJ databases">
        <title>Whole genome sequence of Curtobacterium flaccumfaciens pv. flaccumfaciens strain CFBP 3417.</title>
        <authorList>
            <person name="Osdaghi E."/>
            <person name="Taghouti G."/>
            <person name="Portier P."/>
            <person name="Fazliarab A."/>
            <person name="Taghavi S.M."/>
            <person name="Briand M."/>
            <person name="Le-Saux M."/>
            <person name="Jacques M.-A."/>
        </authorList>
    </citation>
    <scope>NUCLEOTIDE SEQUENCE</scope>
    <source>
        <strain evidence="2">CFBP 3417</strain>
    </source>
</reference>